<dbReference type="AlphaFoldDB" id="A0A4R0HEU9"/>
<dbReference type="Proteomes" id="UP000292346">
    <property type="component" value="Unassembled WGS sequence"/>
</dbReference>
<evidence type="ECO:0000313" key="1">
    <source>
        <dbReference type="EMBL" id="TCC08588.1"/>
    </source>
</evidence>
<dbReference type="RefSeq" id="WP_131340163.1">
    <property type="nucleotide sequence ID" value="NZ_SJJZ01000002.1"/>
</dbReference>
<dbReference type="OrthoDB" id="3825408at2"/>
<organism evidence="1 2">
    <name type="scientific">Kribbella soli</name>
    <dbReference type="NCBI Taxonomy" id="1124743"/>
    <lineage>
        <taxon>Bacteria</taxon>
        <taxon>Bacillati</taxon>
        <taxon>Actinomycetota</taxon>
        <taxon>Actinomycetes</taxon>
        <taxon>Propionibacteriales</taxon>
        <taxon>Kribbellaceae</taxon>
        <taxon>Kribbella</taxon>
    </lineage>
</organism>
<reference evidence="1 2" key="1">
    <citation type="submission" date="2019-02" db="EMBL/GenBank/DDBJ databases">
        <title>Kribbella capetownensis sp. nov. and Kribbella speibonae sp. nov., isolated from soil.</title>
        <authorList>
            <person name="Curtis S.M."/>
            <person name="Norton I."/>
            <person name="Everest G.J."/>
            <person name="Meyers P.R."/>
        </authorList>
    </citation>
    <scope>NUCLEOTIDE SEQUENCE [LARGE SCALE GENOMIC DNA]</scope>
    <source>
        <strain evidence="1 2">KCTC 29219</strain>
    </source>
</reference>
<name>A0A4R0HEU9_9ACTN</name>
<keyword evidence="2" id="KW-1185">Reference proteome</keyword>
<protein>
    <submittedName>
        <fullName evidence="1">Uncharacterized protein</fullName>
    </submittedName>
</protein>
<evidence type="ECO:0000313" key="2">
    <source>
        <dbReference type="Proteomes" id="UP000292346"/>
    </source>
</evidence>
<proteinExistence type="predicted"/>
<dbReference type="EMBL" id="SJJZ01000002">
    <property type="protein sequence ID" value="TCC08588.1"/>
    <property type="molecule type" value="Genomic_DNA"/>
</dbReference>
<comment type="caution">
    <text evidence="1">The sequence shown here is derived from an EMBL/GenBank/DDBJ whole genome shotgun (WGS) entry which is preliminary data.</text>
</comment>
<gene>
    <name evidence="1" type="ORF">E0H45_22250</name>
</gene>
<accession>A0A4R0HEU9</accession>
<sequence length="158" mass="17460">MSTSDNVFVAAGDSVAEVAEWLADVLELEPVVDADLKDDERLFRRTTRTAAGTVAVRVRPNGFAVVDPEPDEIQAIDRYPIDLSIWLVGTKDEEWQLRETTAIFGDLVTARPDVPVLLVHNLDTLVSAHLPGAGTHTFDPPITPDVEDIDTWRSWIIS</sequence>